<dbReference type="NCBIfam" id="TIGR03177">
    <property type="entry name" value="pilus_cpaB"/>
    <property type="match status" value="1"/>
</dbReference>
<dbReference type="AlphaFoldDB" id="K4LCY8"/>
<dbReference type="CDD" id="cd11614">
    <property type="entry name" value="SAF_CpaB_FlgA_like"/>
    <property type="match status" value="1"/>
</dbReference>
<dbReference type="InterPro" id="IPR017592">
    <property type="entry name" value="Pilus_assmbl_Flp-typ_CpaB"/>
</dbReference>
<dbReference type="Gene3D" id="3.90.1210.10">
    <property type="entry name" value="Antifreeze-like/N-acetylneuraminic acid synthase C-terminal domain"/>
    <property type="match status" value="1"/>
</dbReference>
<dbReference type="eggNOG" id="COG3745">
    <property type="taxonomic scope" value="Bacteria"/>
</dbReference>
<name>K4LCY8_THEPS</name>
<reference evidence="2 3" key="1">
    <citation type="journal article" date="2012" name="BMC Genomics">
        <title>Genome-guided analysis of physiological and morphological traits of the fermentative acetate oxidizer Thermacetogenium phaeum.</title>
        <authorList>
            <person name="Oehler D."/>
            <person name="Poehlein A."/>
            <person name="Leimbach A."/>
            <person name="Muller N."/>
            <person name="Daniel R."/>
            <person name="Gottschalk G."/>
            <person name="Schink B."/>
        </authorList>
    </citation>
    <scope>NUCLEOTIDE SEQUENCE [LARGE SCALE GENOMIC DNA]</scope>
    <source>
        <strain evidence="3">ATCC BAA-254 / DSM 26808 / PB</strain>
    </source>
</reference>
<evidence type="ECO:0000313" key="3">
    <source>
        <dbReference type="Proteomes" id="UP000000467"/>
    </source>
</evidence>
<dbReference type="SMART" id="SM00858">
    <property type="entry name" value="SAF"/>
    <property type="match status" value="1"/>
</dbReference>
<protein>
    <submittedName>
        <fullName evidence="2">Pilus assembly protein, Flp-type</fullName>
    </submittedName>
</protein>
<dbReference type="KEGG" id="tpz:Tph_c05480"/>
<dbReference type="STRING" id="1089553.Tph_c05480"/>
<dbReference type="EMBL" id="CP003732">
    <property type="protein sequence ID" value="AFV10786.1"/>
    <property type="molecule type" value="Genomic_DNA"/>
</dbReference>
<accession>K4LCY8</accession>
<dbReference type="Pfam" id="PF16976">
    <property type="entry name" value="RcpC"/>
    <property type="match status" value="1"/>
</dbReference>
<dbReference type="Proteomes" id="UP000000467">
    <property type="component" value="Chromosome"/>
</dbReference>
<keyword evidence="3" id="KW-1185">Reference proteome</keyword>
<sequence length="243" mass="25425">MMIALAVVLAAIATGACYLYLQQAVEGVAADEEYASVVVARTAIQARTPIEREMVEQVKLPASAVHPHSLRKLDDVIGKVALEPLVAGEQVLSDRLVAQGDAKSGLPYRIPPGKRAVTVPVDEVVAVGWQLRPGDHVDVLGTVEVPGKEGRVTVVALQNVEVLAVGKEIEPERDGKQSEVKTVTLAVTLAEARLLVLAGEEGVIRLALRNPVDHEKTAVPPCEIKDLLAAGAAAAAVGAGGSR</sequence>
<proteinExistence type="predicted"/>
<dbReference type="HOGENOM" id="CLU_057068_3_1_9"/>
<gene>
    <name evidence="2" type="primary">cpaB</name>
    <name evidence="2" type="ordered locus">Tph_c05480</name>
</gene>
<dbReference type="Pfam" id="PF08666">
    <property type="entry name" value="SAF"/>
    <property type="match status" value="1"/>
</dbReference>
<organism evidence="2 3">
    <name type="scientific">Thermacetogenium phaeum (strain ATCC BAA-254 / DSM 26808 / PB)</name>
    <dbReference type="NCBI Taxonomy" id="1089553"/>
    <lineage>
        <taxon>Bacteria</taxon>
        <taxon>Bacillati</taxon>
        <taxon>Bacillota</taxon>
        <taxon>Clostridia</taxon>
        <taxon>Thermoanaerobacterales</taxon>
        <taxon>Thermoanaerobacteraceae</taxon>
        <taxon>Thermacetogenium</taxon>
    </lineage>
</organism>
<evidence type="ECO:0000313" key="2">
    <source>
        <dbReference type="EMBL" id="AFV10786.1"/>
    </source>
</evidence>
<dbReference type="InterPro" id="IPR031571">
    <property type="entry name" value="RcpC_dom"/>
</dbReference>
<dbReference type="InterPro" id="IPR013974">
    <property type="entry name" value="SAF"/>
</dbReference>
<feature type="domain" description="SAF" evidence="1">
    <location>
        <begin position="35"/>
        <end position="97"/>
    </location>
</feature>
<evidence type="ECO:0000259" key="1">
    <source>
        <dbReference type="SMART" id="SM00858"/>
    </source>
</evidence>